<dbReference type="GO" id="GO:0005829">
    <property type="term" value="C:cytosol"/>
    <property type="evidence" value="ECO:0007669"/>
    <property type="project" value="TreeGrafter"/>
</dbReference>
<feature type="binding site" evidence="12">
    <location>
        <position position="102"/>
    </location>
    <ligand>
        <name>L-glutamine</name>
        <dbReference type="ChEBI" id="CHEBI:58359"/>
    </ligand>
</feature>
<comment type="caution">
    <text evidence="16">The sequence shown here is derived from an EMBL/GenBank/DDBJ whole genome shotgun (WGS) entry which is preliminary data.</text>
</comment>
<dbReference type="GO" id="GO:0005524">
    <property type="term" value="F:ATP binding"/>
    <property type="evidence" value="ECO:0007669"/>
    <property type="project" value="UniProtKB-KW"/>
</dbReference>
<evidence type="ECO:0000256" key="10">
    <source>
        <dbReference type="PIRNR" id="PIRNR001589"/>
    </source>
</evidence>
<evidence type="ECO:0000313" key="16">
    <source>
        <dbReference type="EMBL" id="CAE8637428.1"/>
    </source>
</evidence>
<dbReference type="Gene3D" id="3.60.20.10">
    <property type="entry name" value="Glutamine Phosphoribosylpyrophosphate, subunit 1, domain 1"/>
    <property type="match status" value="1"/>
</dbReference>
<evidence type="ECO:0000256" key="12">
    <source>
        <dbReference type="PIRSR" id="PIRSR001589-2"/>
    </source>
</evidence>
<dbReference type="InterPro" id="IPR014729">
    <property type="entry name" value="Rossmann-like_a/b/a_fold"/>
</dbReference>
<dbReference type="SUPFAM" id="SSF56235">
    <property type="entry name" value="N-terminal nucleophile aminohydrolases (Ntn hydrolases)"/>
    <property type="match status" value="1"/>
</dbReference>
<dbReference type="Proteomes" id="UP000654075">
    <property type="component" value="Unassembled WGS sequence"/>
</dbReference>
<evidence type="ECO:0000256" key="9">
    <source>
        <dbReference type="ARBA" id="ARBA00048741"/>
    </source>
</evidence>
<evidence type="ECO:0000313" key="17">
    <source>
        <dbReference type="Proteomes" id="UP000654075"/>
    </source>
</evidence>
<evidence type="ECO:0000256" key="11">
    <source>
        <dbReference type="PIRSR" id="PIRSR001589-1"/>
    </source>
</evidence>
<dbReference type="InterPro" id="IPR029055">
    <property type="entry name" value="Ntn_hydrolases_N"/>
</dbReference>
<evidence type="ECO:0000256" key="1">
    <source>
        <dbReference type="ARBA" id="ARBA00005187"/>
    </source>
</evidence>
<keyword evidence="7 11" id="KW-0061">Asparagine biosynthesis</keyword>
<sequence length="594" mass="66138">MCGILALFGLPAAEAVRKEVVEAAKLIRHRGPDWSGVYCEGSTIIAHERLAIVDPDSGDQPLFNKAKDIVLGVNGEIYNYIELQENLEQRAPGKHQFITKSDCEVLLHLYAEDGLEFLDKNEVCGMFAFVIWDKRSDTYIVARDSVGIIPLYIGWGADGSVRVASELKALHNTCERYELFPPGHIFDSKSGQRRMFYTPKWMEPTPMPTEEIALLTLRDAFETAVTSHMMSDVPYGVLLSGGLDSSLVASIMSRHIKNSSGGGNPAAWPQLHSFCTGLEGSPDLKAAADVAKYLGTTHHEYVFTVQEGLDAIPDVIYHLETFDVTTVRAATPMYLMARRIRATGVKMVLSGEGADEIFGGYLYFHKAPNPEEFHAENVRKLKQLHLYDCLRANKSMMAWGVEARVPFLDRRFMEVSMGFDPKQKMCVDKDGKPRIEKWVLRKAFDLPGNRAYLPESVLWRQKEQFSDGVGYSWIDSIQAHAGQIITDQQMKTADNRFPVKTPRTKEAYMIRQFFAQRFGENGAAAQTVGWQDSIACSSEVALKWDKDFQGRADASGRSVLGIHSAAYDTAYKTASQSSGATEESGPDAKKARTA</sequence>
<dbReference type="PANTHER" id="PTHR11772:SF2">
    <property type="entry name" value="ASPARAGINE SYNTHETASE [GLUTAMINE-HYDROLYZING]"/>
    <property type="match status" value="1"/>
</dbReference>
<dbReference type="InterPro" id="IPR017932">
    <property type="entry name" value="GATase_2_dom"/>
</dbReference>
<protein>
    <recommendedName>
        <fullName evidence="2">asparagine synthase (glutamine-hydrolyzing)</fullName>
        <ecNumber evidence="2">6.3.5.4</ecNumber>
    </recommendedName>
</protein>
<feature type="binding site" evidence="12">
    <location>
        <begin position="350"/>
        <end position="351"/>
    </location>
    <ligand>
        <name>ATP</name>
        <dbReference type="ChEBI" id="CHEBI:30616"/>
    </ligand>
</feature>
<dbReference type="EMBL" id="CAJNNV010031698">
    <property type="protein sequence ID" value="CAE8637428.1"/>
    <property type="molecule type" value="Genomic_DNA"/>
</dbReference>
<dbReference type="CDD" id="cd00712">
    <property type="entry name" value="AsnB"/>
    <property type="match status" value="1"/>
</dbReference>
<dbReference type="InterPro" id="IPR050795">
    <property type="entry name" value="Asn_Synthetase"/>
</dbReference>
<evidence type="ECO:0000256" key="3">
    <source>
        <dbReference type="ARBA" id="ARBA00022598"/>
    </source>
</evidence>
<evidence type="ECO:0000256" key="2">
    <source>
        <dbReference type="ARBA" id="ARBA00012737"/>
    </source>
</evidence>
<dbReference type="FunFam" id="3.40.50.620:FF:000031">
    <property type="entry name" value="Asparagine synthase B"/>
    <property type="match status" value="1"/>
</dbReference>
<reference evidence="16" key="1">
    <citation type="submission" date="2021-02" db="EMBL/GenBank/DDBJ databases">
        <authorList>
            <person name="Dougan E. K."/>
            <person name="Rhodes N."/>
            <person name="Thang M."/>
            <person name="Chan C."/>
        </authorList>
    </citation>
    <scope>NUCLEOTIDE SEQUENCE</scope>
</reference>
<evidence type="ECO:0000256" key="6">
    <source>
        <dbReference type="ARBA" id="ARBA00022840"/>
    </source>
</evidence>
<dbReference type="GO" id="GO:0006529">
    <property type="term" value="P:asparagine biosynthetic process"/>
    <property type="evidence" value="ECO:0007669"/>
    <property type="project" value="UniProtKB-KW"/>
</dbReference>
<dbReference type="AlphaFoldDB" id="A0A813HIA6"/>
<dbReference type="Pfam" id="PF00733">
    <property type="entry name" value="Asn_synthase"/>
    <property type="match status" value="1"/>
</dbReference>
<evidence type="ECO:0000256" key="4">
    <source>
        <dbReference type="ARBA" id="ARBA00022605"/>
    </source>
</evidence>
<dbReference type="Gene3D" id="3.40.50.620">
    <property type="entry name" value="HUPs"/>
    <property type="match status" value="1"/>
</dbReference>
<accession>A0A813HIA6</accession>
<keyword evidence="4 11" id="KW-0028">Amino-acid biosynthesis</keyword>
<evidence type="ECO:0000256" key="7">
    <source>
        <dbReference type="ARBA" id="ARBA00022888"/>
    </source>
</evidence>
<dbReference type="InterPro" id="IPR033738">
    <property type="entry name" value="AsnB_N"/>
</dbReference>
<dbReference type="GO" id="GO:0004066">
    <property type="term" value="F:asparagine synthase (glutamine-hydrolyzing) activity"/>
    <property type="evidence" value="ECO:0007669"/>
    <property type="project" value="UniProtKB-EC"/>
</dbReference>
<dbReference type="NCBIfam" id="TIGR01536">
    <property type="entry name" value="asn_synth_AEB"/>
    <property type="match status" value="1"/>
</dbReference>
<keyword evidence="5 10" id="KW-0547">Nucleotide-binding</keyword>
<dbReference type="Pfam" id="PF13537">
    <property type="entry name" value="GATase_7"/>
    <property type="match status" value="1"/>
</dbReference>
<name>A0A813HIA6_POLGL</name>
<feature type="region of interest" description="Disordered" evidence="14">
    <location>
        <begin position="572"/>
        <end position="594"/>
    </location>
</feature>
<feature type="binding site" evidence="12">
    <location>
        <position position="238"/>
    </location>
    <ligand>
        <name>ATP</name>
        <dbReference type="ChEBI" id="CHEBI:30616"/>
    </ligand>
</feature>
<dbReference type="PIRSF" id="PIRSF001589">
    <property type="entry name" value="Asn_synthetase_glu-h"/>
    <property type="match status" value="1"/>
</dbReference>
<feature type="site" description="Important for beta-aspartyl-AMP intermediate formation" evidence="13">
    <location>
        <position position="352"/>
    </location>
</feature>
<evidence type="ECO:0000256" key="5">
    <source>
        <dbReference type="ARBA" id="ARBA00022741"/>
    </source>
</evidence>
<feature type="domain" description="Glutamine amidotransferase type-2" evidence="15">
    <location>
        <begin position="2"/>
        <end position="191"/>
    </location>
</feature>
<evidence type="ECO:0000259" key="15">
    <source>
        <dbReference type="PROSITE" id="PS51278"/>
    </source>
</evidence>
<comment type="pathway">
    <text evidence="1">Amino-acid biosynthesis; L-asparagine biosynthesis; L-asparagine from L-aspartate (L-Gln route): step 1/1.</text>
</comment>
<evidence type="ECO:0000256" key="13">
    <source>
        <dbReference type="PIRSR" id="PIRSR001589-3"/>
    </source>
</evidence>
<dbReference type="InterPro" id="IPR001962">
    <property type="entry name" value="Asn_synthase"/>
</dbReference>
<organism evidence="16 17">
    <name type="scientific">Polarella glacialis</name>
    <name type="common">Dinoflagellate</name>
    <dbReference type="NCBI Taxonomy" id="89957"/>
    <lineage>
        <taxon>Eukaryota</taxon>
        <taxon>Sar</taxon>
        <taxon>Alveolata</taxon>
        <taxon>Dinophyceae</taxon>
        <taxon>Suessiales</taxon>
        <taxon>Suessiaceae</taxon>
        <taxon>Polarella</taxon>
    </lineage>
</organism>
<feature type="compositionally biased region" description="Polar residues" evidence="14">
    <location>
        <begin position="572"/>
        <end position="581"/>
    </location>
</feature>
<keyword evidence="8 11" id="KW-0315">Glutamine amidotransferase</keyword>
<keyword evidence="17" id="KW-1185">Reference proteome</keyword>
<comment type="catalytic activity">
    <reaction evidence="9">
        <text>L-aspartate + L-glutamine + ATP + H2O = L-asparagine + L-glutamate + AMP + diphosphate + H(+)</text>
        <dbReference type="Rhea" id="RHEA:12228"/>
        <dbReference type="ChEBI" id="CHEBI:15377"/>
        <dbReference type="ChEBI" id="CHEBI:15378"/>
        <dbReference type="ChEBI" id="CHEBI:29985"/>
        <dbReference type="ChEBI" id="CHEBI:29991"/>
        <dbReference type="ChEBI" id="CHEBI:30616"/>
        <dbReference type="ChEBI" id="CHEBI:33019"/>
        <dbReference type="ChEBI" id="CHEBI:58048"/>
        <dbReference type="ChEBI" id="CHEBI:58359"/>
        <dbReference type="ChEBI" id="CHEBI:456215"/>
        <dbReference type="EC" id="6.3.5.4"/>
    </reaction>
</comment>
<feature type="active site" description="For GATase activity" evidence="11">
    <location>
        <position position="2"/>
    </location>
</feature>
<dbReference type="PROSITE" id="PS51278">
    <property type="entry name" value="GATASE_TYPE_2"/>
    <property type="match status" value="1"/>
</dbReference>
<dbReference type="InterPro" id="IPR006426">
    <property type="entry name" value="Asn_synth_AEB"/>
</dbReference>
<dbReference type="CDD" id="cd01991">
    <property type="entry name" value="Asn_synthase_B_C"/>
    <property type="match status" value="1"/>
</dbReference>
<gene>
    <name evidence="16" type="ORF">PGLA1383_LOCUS52797</name>
</gene>
<proteinExistence type="predicted"/>
<evidence type="ECO:0000256" key="14">
    <source>
        <dbReference type="SAM" id="MobiDB-lite"/>
    </source>
</evidence>
<keyword evidence="6 10" id="KW-0067">ATP-binding</keyword>
<dbReference type="OMA" id="HYLNFHA"/>
<dbReference type="OrthoDB" id="409189at2759"/>
<dbReference type="EC" id="6.3.5.4" evidence="2"/>
<dbReference type="NCBIfam" id="NF006949">
    <property type="entry name" value="PRK09431.1"/>
    <property type="match status" value="1"/>
</dbReference>
<keyword evidence="3" id="KW-0436">Ligase</keyword>
<dbReference type="PANTHER" id="PTHR11772">
    <property type="entry name" value="ASPARAGINE SYNTHETASE"/>
    <property type="match status" value="1"/>
</dbReference>
<dbReference type="SUPFAM" id="SSF52402">
    <property type="entry name" value="Adenine nucleotide alpha hydrolases-like"/>
    <property type="match status" value="1"/>
</dbReference>
<evidence type="ECO:0000256" key="8">
    <source>
        <dbReference type="ARBA" id="ARBA00022962"/>
    </source>
</evidence>